<keyword evidence="2" id="KW-1185">Reference proteome</keyword>
<proteinExistence type="predicted"/>
<organism evidence="1 2">
    <name type="scientific">Pseudolysinimonas yzui</name>
    <dbReference type="NCBI Taxonomy" id="2708254"/>
    <lineage>
        <taxon>Bacteria</taxon>
        <taxon>Bacillati</taxon>
        <taxon>Actinomycetota</taxon>
        <taxon>Actinomycetes</taxon>
        <taxon>Micrococcales</taxon>
        <taxon>Microbacteriaceae</taxon>
        <taxon>Pseudolysinimonas</taxon>
    </lineage>
</organism>
<dbReference type="EMBL" id="BNAI01000013">
    <property type="protein sequence ID" value="GHF26997.1"/>
    <property type="molecule type" value="Genomic_DNA"/>
</dbReference>
<name>A0A8J3GT70_9MICO</name>
<dbReference type="SUPFAM" id="SSF51905">
    <property type="entry name" value="FAD/NAD(P)-binding domain"/>
    <property type="match status" value="1"/>
</dbReference>
<dbReference type="Pfam" id="PF13738">
    <property type="entry name" value="Pyr_redox_3"/>
    <property type="match status" value="1"/>
</dbReference>
<reference evidence="1" key="2">
    <citation type="submission" date="2020-09" db="EMBL/GenBank/DDBJ databases">
        <authorList>
            <person name="Sun Q."/>
            <person name="Zhou Y."/>
        </authorList>
    </citation>
    <scope>NUCLEOTIDE SEQUENCE</scope>
    <source>
        <strain evidence="1">CGMCC 1.16548</strain>
    </source>
</reference>
<evidence type="ECO:0000313" key="1">
    <source>
        <dbReference type="EMBL" id="GHF26997.1"/>
    </source>
</evidence>
<dbReference type="AlphaFoldDB" id="A0A8J3GT70"/>
<gene>
    <name evidence="1" type="ORF">GCM10011600_29900</name>
</gene>
<accession>A0A8J3GT70</accession>
<reference evidence="1" key="1">
    <citation type="journal article" date="2014" name="Int. J. Syst. Evol. Microbiol.">
        <title>Complete genome sequence of Corynebacterium casei LMG S-19264T (=DSM 44701T), isolated from a smear-ripened cheese.</title>
        <authorList>
            <consortium name="US DOE Joint Genome Institute (JGI-PGF)"/>
            <person name="Walter F."/>
            <person name="Albersmeier A."/>
            <person name="Kalinowski J."/>
            <person name="Ruckert C."/>
        </authorList>
    </citation>
    <scope>NUCLEOTIDE SEQUENCE</scope>
    <source>
        <strain evidence="1">CGMCC 1.16548</strain>
    </source>
</reference>
<sequence>MPTGGDLVAQYLLPLSRLDAIASRVVTGAAVVAVTREGMDRTRTAGRSATPFALRIRTASGLQDVAARAVIDASGTYRSPNRLGSNGLDPLGLEAVADRVTAALPDVLGRDRARFAGRHTTVVGAGHSAANSLLALAELARQEPGTRVTWLIRNASAVRVSSSADDQLADRAALGGRVDRLVADGAIGMLDGFEILRLAPRGDGVTVTGSRRGALVTHETDVVVGATGFRPDLEMLREIRLDLDEIVEAPRRLAPLIDPNVHSCGTVEPHGFAELTHPDDGFFLAGMKSYGRAPTFLLATGYEQVRSITAWLAGDVAAAREVALVLPETGVCSTDAPAGSCCR</sequence>
<dbReference type="Gene3D" id="3.50.50.60">
    <property type="entry name" value="FAD/NAD(P)-binding domain"/>
    <property type="match status" value="1"/>
</dbReference>
<dbReference type="Proteomes" id="UP000617531">
    <property type="component" value="Unassembled WGS sequence"/>
</dbReference>
<evidence type="ECO:0008006" key="3">
    <source>
        <dbReference type="Google" id="ProtNLM"/>
    </source>
</evidence>
<evidence type="ECO:0000313" key="2">
    <source>
        <dbReference type="Proteomes" id="UP000617531"/>
    </source>
</evidence>
<protein>
    <recommendedName>
        <fullName evidence="3">Flavoprotein</fullName>
    </recommendedName>
</protein>
<dbReference type="InterPro" id="IPR036188">
    <property type="entry name" value="FAD/NAD-bd_sf"/>
</dbReference>
<dbReference type="RefSeq" id="WP_229842146.1">
    <property type="nucleotide sequence ID" value="NZ_BNAI01000013.1"/>
</dbReference>
<comment type="caution">
    <text evidence="1">The sequence shown here is derived from an EMBL/GenBank/DDBJ whole genome shotgun (WGS) entry which is preliminary data.</text>
</comment>